<feature type="domain" description="Histidine kinase" evidence="9">
    <location>
        <begin position="252"/>
        <end position="446"/>
    </location>
</feature>
<evidence type="ECO:0000256" key="2">
    <source>
        <dbReference type="ARBA" id="ARBA00012438"/>
    </source>
</evidence>
<comment type="caution">
    <text evidence="10">The sequence shown here is derived from an EMBL/GenBank/DDBJ whole genome shotgun (WGS) entry which is preliminary data.</text>
</comment>
<dbReference type="Gene3D" id="3.30.565.10">
    <property type="entry name" value="Histidine kinase-like ATPase, C-terminal domain"/>
    <property type="match status" value="1"/>
</dbReference>
<keyword evidence="4" id="KW-0808">Transferase</keyword>
<dbReference type="Pfam" id="PF07568">
    <property type="entry name" value="HisKA_2"/>
    <property type="match status" value="1"/>
</dbReference>
<dbReference type="SMART" id="SM00387">
    <property type="entry name" value="HATPase_c"/>
    <property type="match status" value="1"/>
</dbReference>
<dbReference type="PANTHER" id="PTHR41523:SF8">
    <property type="entry name" value="ETHYLENE RESPONSE SENSOR PROTEIN"/>
    <property type="match status" value="1"/>
</dbReference>
<evidence type="ECO:0000313" key="11">
    <source>
        <dbReference type="Proteomes" id="UP001198862"/>
    </source>
</evidence>
<dbReference type="InterPro" id="IPR036890">
    <property type="entry name" value="HATPase_C_sf"/>
</dbReference>
<dbReference type="CDD" id="cd19410">
    <property type="entry name" value="HK9-like_sensor"/>
    <property type="match status" value="1"/>
</dbReference>
<keyword evidence="11" id="KW-1185">Reference proteome</keyword>
<evidence type="ECO:0000256" key="6">
    <source>
        <dbReference type="ARBA" id="ARBA00022777"/>
    </source>
</evidence>
<sequence>MPISSRFVVTSTILLLGVGLLTLLGIVGTTIWLGQRAQVYFALVNEARTTRAAAVELRSALQTAESSQRGFLVSGNEIYLAPYDSAKGQAERQLETLRQALAGDRTWEPLIRRLSAVVAEKMREMDDTIALRANLRDAEAMALLRSNRGKALMDEANVFLSGIMRAAEERLSDGIAEQRENAVMLRWVSIVGGLVIILVVAGVAFTVVRYAQEIAQARDEVRLMNATLEDRVARRTADLAQARDRAEVLLAEVNHRVANSLTLVASLVRLQANALTDRAARAALDETQARILAISLVHKRLYSSGDVRYVELNEYLSSLIEHLETSMRAEGRGGIAVRHELEPLQLRTDASVNLGVVVAEWLTNAFKYAYPEGAGEVRVKLSRRHDGRGELVVEDDGVGRKEGGAPKGTGIGTRVVKGIAQTMRAEVHYLPREPGMAAQLIFPLSMD</sequence>
<evidence type="ECO:0000313" key="10">
    <source>
        <dbReference type="EMBL" id="MCC8431675.1"/>
    </source>
</evidence>
<dbReference type="Pfam" id="PF02518">
    <property type="entry name" value="HATPase_c"/>
    <property type="match status" value="1"/>
</dbReference>
<dbReference type="InterPro" id="IPR007891">
    <property type="entry name" value="CHASE3"/>
</dbReference>
<reference evidence="10 11" key="1">
    <citation type="submission" date="2021-11" db="EMBL/GenBank/DDBJ databases">
        <authorList>
            <person name="Lee D.-H."/>
            <person name="Kim S.-B."/>
        </authorList>
    </citation>
    <scope>NUCLEOTIDE SEQUENCE [LARGE SCALE GENOMIC DNA]</scope>
    <source>
        <strain evidence="10 11">KCTC 52223</strain>
    </source>
</reference>
<evidence type="ECO:0000256" key="4">
    <source>
        <dbReference type="ARBA" id="ARBA00022679"/>
    </source>
</evidence>
<keyword evidence="8" id="KW-1133">Transmembrane helix</keyword>
<dbReference type="PROSITE" id="PS50109">
    <property type="entry name" value="HIS_KIN"/>
    <property type="match status" value="1"/>
</dbReference>
<accession>A0ABS8L024</accession>
<dbReference type="InterPro" id="IPR011495">
    <property type="entry name" value="Sig_transdc_His_kin_sub2_dim/P"/>
</dbReference>
<protein>
    <recommendedName>
        <fullName evidence="2">histidine kinase</fullName>
        <ecNumber evidence="2">2.7.13.3</ecNumber>
    </recommendedName>
</protein>
<keyword evidence="8" id="KW-0812">Transmembrane</keyword>
<dbReference type="PANTHER" id="PTHR41523">
    <property type="entry name" value="TWO-COMPONENT SYSTEM SENSOR PROTEIN"/>
    <property type="match status" value="1"/>
</dbReference>
<organism evidence="10 11">
    <name type="scientific">Reyranella aquatilis</name>
    <dbReference type="NCBI Taxonomy" id="2035356"/>
    <lineage>
        <taxon>Bacteria</taxon>
        <taxon>Pseudomonadati</taxon>
        <taxon>Pseudomonadota</taxon>
        <taxon>Alphaproteobacteria</taxon>
        <taxon>Hyphomicrobiales</taxon>
        <taxon>Reyranellaceae</taxon>
        <taxon>Reyranella</taxon>
    </lineage>
</organism>
<evidence type="ECO:0000256" key="7">
    <source>
        <dbReference type="ARBA" id="ARBA00022840"/>
    </source>
</evidence>
<evidence type="ECO:0000256" key="8">
    <source>
        <dbReference type="SAM" id="Phobius"/>
    </source>
</evidence>
<evidence type="ECO:0000256" key="5">
    <source>
        <dbReference type="ARBA" id="ARBA00022741"/>
    </source>
</evidence>
<dbReference type="InterPro" id="IPR003594">
    <property type="entry name" value="HATPase_dom"/>
</dbReference>
<keyword evidence="7" id="KW-0067">ATP-binding</keyword>
<evidence type="ECO:0000259" key="9">
    <source>
        <dbReference type="PROSITE" id="PS50109"/>
    </source>
</evidence>
<dbReference type="EMBL" id="JAJISD010000010">
    <property type="protein sequence ID" value="MCC8431675.1"/>
    <property type="molecule type" value="Genomic_DNA"/>
</dbReference>
<keyword evidence="6" id="KW-0418">Kinase</keyword>
<dbReference type="Proteomes" id="UP001198862">
    <property type="component" value="Unassembled WGS sequence"/>
</dbReference>
<evidence type="ECO:0000256" key="3">
    <source>
        <dbReference type="ARBA" id="ARBA00022553"/>
    </source>
</evidence>
<feature type="transmembrane region" description="Helical" evidence="8">
    <location>
        <begin position="12"/>
        <end position="33"/>
    </location>
</feature>
<keyword evidence="5" id="KW-0547">Nucleotide-binding</keyword>
<comment type="catalytic activity">
    <reaction evidence="1">
        <text>ATP + protein L-histidine = ADP + protein N-phospho-L-histidine.</text>
        <dbReference type="EC" id="2.7.13.3"/>
    </reaction>
</comment>
<dbReference type="Pfam" id="PF05227">
    <property type="entry name" value="CHASE3"/>
    <property type="match status" value="1"/>
</dbReference>
<gene>
    <name evidence="10" type="ORF">LJ725_22090</name>
</gene>
<evidence type="ECO:0000256" key="1">
    <source>
        <dbReference type="ARBA" id="ARBA00000085"/>
    </source>
</evidence>
<feature type="transmembrane region" description="Helical" evidence="8">
    <location>
        <begin position="187"/>
        <end position="208"/>
    </location>
</feature>
<dbReference type="EC" id="2.7.13.3" evidence="2"/>
<keyword evidence="3" id="KW-0597">Phosphoprotein</keyword>
<dbReference type="InterPro" id="IPR005467">
    <property type="entry name" value="His_kinase_dom"/>
</dbReference>
<name>A0ABS8L024_9HYPH</name>
<proteinExistence type="predicted"/>
<dbReference type="Gene3D" id="3.30.450.20">
    <property type="entry name" value="PAS domain"/>
    <property type="match status" value="1"/>
</dbReference>
<dbReference type="RefSeq" id="WP_230553090.1">
    <property type="nucleotide sequence ID" value="NZ_JAJISD010000010.1"/>
</dbReference>
<dbReference type="SUPFAM" id="SSF55874">
    <property type="entry name" value="ATPase domain of HSP90 chaperone/DNA topoisomerase II/histidine kinase"/>
    <property type="match status" value="1"/>
</dbReference>
<keyword evidence="8" id="KW-0472">Membrane</keyword>